<keyword evidence="5" id="KW-0812">Transmembrane</keyword>
<sequence>MQGAKKKKKLRSQLVYKGVVKKKRTYRRTVPLLKYKTLPNKKMSIQEYTKSKLPCSILNIKPTVTTDNKDAPLLVWVPGNPGLLHYYQEMIHHLHLKHPEWEILGISHAGMSSNAHSNTPIFSLQDQVDHQVEVINNFSHKDRKIIIMGHSVGGYIVQKVCLSNELVGSVTKVGLITPTVMDIHASEMGVKMTTALHYVPALAHVLSLISYVIFYWVLSEGFSKLIINKSMGCGTTDSRAVLSTRLFLTHRQFVRQSLGLASQEMKEITTNWEFQERFINYCEENEIFTWFLFSTKDHWVTDETRKHLSHYYHDKVKQEKLRIDVTDKIPHSFVVKHAEYAVNAFF</sequence>
<evidence type="ECO:0000256" key="1">
    <source>
        <dbReference type="ARBA" id="ARBA00004502"/>
    </source>
</evidence>
<keyword evidence="5" id="KW-0472">Membrane</keyword>
<dbReference type="Gene3D" id="3.40.50.1820">
    <property type="entry name" value="alpha/beta hydrolase"/>
    <property type="match status" value="1"/>
</dbReference>
<evidence type="ECO:0000256" key="5">
    <source>
        <dbReference type="SAM" id="Phobius"/>
    </source>
</evidence>
<dbReference type="InterPro" id="IPR029058">
    <property type="entry name" value="AB_hydrolase_fold"/>
</dbReference>
<name>A0ABN8VIX3_SACEU</name>
<evidence type="ECO:0000256" key="2">
    <source>
        <dbReference type="ARBA" id="ARBA00008300"/>
    </source>
</evidence>
<evidence type="ECO:0008006" key="8">
    <source>
        <dbReference type="Google" id="ProtNLM"/>
    </source>
</evidence>
<accession>A0ABN8VIX3</accession>
<evidence type="ECO:0000256" key="4">
    <source>
        <dbReference type="ARBA" id="ARBA00022801"/>
    </source>
</evidence>
<dbReference type="InterPro" id="IPR019363">
    <property type="entry name" value="LDAH"/>
</dbReference>
<keyword evidence="5" id="KW-1133">Transmembrane helix</keyword>
<dbReference type="PANTHER" id="PTHR13390">
    <property type="entry name" value="LIPASE"/>
    <property type="match status" value="1"/>
</dbReference>
<protein>
    <recommendedName>
        <fullName evidence="8">YPR147C-like protein</fullName>
    </recommendedName>
</protein>
<proteinExistence type="inferred from homology"/>
<comment type="subcellular location">
    <subcellularLocation>
        <location evidence="1">Lipid droplet</location>
    </subcellularLocation>
</comment>
<gene>
    <name evidence="6" type="primary">U6500P04100</name>
    <name evidence="6" type="ORF">SEUBUCD650_0P04100</name>
</gene>
<feature type="transmembrane region" description="Helical" evidence="5">
    <location>
        <begin position="198"/>
        <end position="218"/>
    </location>
</feature>
<organism evidence="6 7">
    <name type="scientific">Saccharomyces eubayanus</name>
    <name type="common">Yeast</name>
    <dbReference type="NCBI Taxonomy" id="1080349"/>
    <lineage>
        <taxon>Eukaryota</taxon>
        <taxon>Fungi</taxon>
        <taxon>Dikarya</taxon>
        <taxon>Ascomycota</taxon>
        <taxon>Saccharomycotina</taxon>
        <taxon>Saccharomycetes</taxon>
        <taxon>Saccharomycetales</taxon>
        <taxon>Saccharomycetaceae</taxon>
        <taxon>Saccharomyces</taxon>
    </lineage>
</organism>
<dbReference type="SUPFAM" id="SSF53474">
    <property type="entry name" value="alpha/beta-Hydrolases"/>
    <property type="match status" value="1"/>
</dbReference>
<dbReference type="PANTHER" id="PTHR13390:SF0">
    <property type="entry name" value="LIPID DROPLET-ASSOCIATED HYDROLASE"/>
    <property type="match status" value="1"/>
</dbReference>
<evidence type="ECO:0000313" key="7">
    <source>
        <dbReference type="Proteomes" id="UP001152964"/>
    </source>
</evidence>
<dbReference type="EMBL" id="OX291506">
    <property type="protein sequence ID" value="CAI1783197.1"/>
    <property type="molecule type" value="Genomic_DNA"/>
</dbReference>
<evidence type="ECO:0000256" key="3">
    <source>
        <dbReference type="ARBA" id="ARBA00022677"/>
    </source>
</evidence>
<keyword evidence="7" id="KW-1185">Reference proteome</keyword>
<dbReference type="Pfam" id="PF10230">
    <property type="entry name" value="LIDHydrolase"/>
    <property type="match status" value="1"/>
</dbReference>
<reference evidence="6" key="1">
    <citation type="submission" date="2022-08" db="EMBL/GenBank/DDBJ databases">
        <authorList>
            <person name="Byrne P K."/>
        </authorList>
    </citation>
    <scope>NUCLEOTIDE SEQUENCE</scope>
    <source>
        <strain evidence="6">UCD650</strain>
    </source>
</reference>
<comment type="similarity">
    <text evidence="2">Belongs to the AB hydrolase superfamily. LDAH family.</text>
</comment>
<keyword evidence="3" id="KW-0551">Lipid droplet</keyword>
<evidence type="ECO:0000313" key="6">
    <source>
        <dbReference type="EMBL" id="CAI1783197.1"/>
    </source>
</evidence>
<keyword evidence="4" id="KW-0378">Hydrolase</keyword>
<dbReference type="Proteomes" id="UP001152964">
    <property type="component" value="Chromosome 16"/>
</dbReference>